<keyword evidence="1" id="KW-0732">Signal</keyword>
<gene>
    <name evidence="3" type="ORF">SCF082_LOCUS40206</name>
</gene>
<organism evidence="3 4">
    <name type="scientific">Durusdinium trenchii</name>
    <dbReference type="NCBI Taxonomy" id="1381693"/>
    <lineage>
        <taxon>Eukaryota</taxon>
        <taxon>Sar</taxon>
        <taxon>Alveolata</taxon>
        <taxon>Dinophyceae</taxon>
        <taxon>Suessiales</taxon>
        <taxon>Symbiodiniaceae</taxon>
        <taxon>Durusdinium</taxon>
    </lineage>
</organism>
<proteinExistence type="predicted"/>
<dbReference type="InterPro" id="IPR046341">
    <property type="entry name" value="SET_dom_sf"/>
</dbReference>
<feature type="chain" id="PRO_5046419037" description="SET domain-containing protein" evidence="1">
    <location>
        <begin position="25"/>
        <end position="328"/>
    </location>
</feature>
<sequence length="328" mass="36125">MRHRPFSRFTAVCAVWLCQRFLRSFVPPSAVTRRQSLIGAGAVLLVTNSANSAANSAETCEACCLKDWCACDHRICDCHAILEANGFQVPPEVSELGTDGGRQPRTRWSSAQLPRFSPVSREDIMVRNSTLKGAGQGVIARRDLPKGSVLPPYMGQLLTYREVGLREFNEGMEYTWCPLKNGLAMLDMSPEELMAGPKAQDMAFCVDSKSFADEAENPGRYVNGAKSPDQCELVNVKMCELGRVMYFRTNQAVAAGAELITNYGGSYWDFKGCGPAKEGETKSDDKLLYFRKADCEWNLRPEPGKKVTFTVYTDDKGAGATEVAVVPE</sequence>
<keyword evidence="4" id="KW-1185">Reference proteome</keyword>
<dbReference type="Gene3D" id="2.170.270.10">
    <property type="entry name" value="SET domain"/>
    <property type="match status" value="1"/>
</dbReference>
<evidence type="ECO:0000259" key="2">
    <source>
        <dbReference type="PROSITE" id="PS50280"/>
    </source>
</evidence>
<dbReference type="InterPro" id="IPR001214">
    <property type="entry name" value="SET_dom"/>
</dbReference>
<evidence type="ECO:0000313" key="3">
    <source>
        <dbReference type="EMBL" id="CAK9084788.1"/>
    </source>
</evidence>
<dbReference type="Pfam" id="PF00856">
    <property type="entry name" value="SET"/>
    <property type="match status" value="1"/>
</dbReference>
<dbReference type="SUPFAM" id="SSF82199">
    <property type="entry name" value="SET domain"/>
    <property type="match status" value="1"/>
</dbReference>
<evidence type="ECO:0000256" key="1">
    <source>
        <dbReference type="SAM" id="SignalP"/>
    </source>
</evidence>
<comment type="caution">
    <text evidence="3">The sequence shown here is derived from an EMBL/GenBank/DDBJ whole genome shotgun (WGS) entry which is preliminary data.</text>
</comment>
<dbReference type="Proteomes" id="UP001642464">
    <property type="component" value="Unassembled WGS sequence"/>
</dbReference>
<dbReference type="PROSITE" id="PS50280">
    <property type="entry name" value="SET"/>
    <property type="match status" value="1"/>
</dbReference>
<feature type="signal peptide" evidence="1">
    <location>
        <begin position="1"/>
        <end position="24"/>
    </location>
</feature>
<evidence type="ECO:0000313" key="4">
    <source>
        <dbReference type="Proteomes" id="UP001642464"/>
    </source>
</evidence>
<protein>
    <recommendedName>
        <fullName evidence="2">SET domain-containing protein</fullName>
    </recommendedName>
</protein>
<reference evidence="3 4" key="1">
    <citation type="submission" date="2024-02" db="EMBL/GenBank/DDBJ databases">
        <authorList>
            <person name="Chen Y."/>
            <person name="Shah S."/>
            <person name="Dougan E. K."/>
            <person name="Thang M."/>
            <person name="Chan C."/>
        </authorList>
    </citation>
    <scope>NUCLEOTIDE SEQUENCE [LARGE SCALE GENOMIC DNA]</scope>
</reference>
<feature type="domain" description="SET" evidence="2">
    <location>
        <begin position="122"/>
        <end position="264"/>
    </location>
</feature>
<name>A0ABP0QAV7_9DINO</name>
<dbReference type="EMBL" id="CAXAMM010039218">
    <property type="protein sequence ID" value="CAK9084788.1"/>
    <property type="molecule type" value="Genomic_DNA"/>
</dbReference>
<accession>A0ABP0QAV7</accession>